<accession>A0ABS3Q0M6</accession>
<dbReference type="Pfam" id="PF15579">
    <property type="entry name" value="Imm52"/>
    <property type="match status" value="1"/>
</dbReference>
<reference evidence="2 3" key="1">
    <citation type="submission" date="2021-03" db="EMBL/GenBank/DDBJ databases">
        <title>Isolation and description of Capnocytophaga bilenii sp. nov., a novel Capnocytophaga species, isolated from a gingivitis subject.</title>
        <authorList>
            <person name="Antezack A."/>
            <person name="Monnet-Corti V."/>
            <person name="La Scola B."/>
        </authorList>
    </citation>
    <scope>NUCLEOTIDE SEQUENCE [LARGE SCALE GENOMIC DNA]</scope>
    <source>
        <strain evidence="2 3">Marseille-Q4570</strain>
    </source>
</reference>
<dbReference type="EMBL" id="JAGDYP010000008">
    <property type="protein sequence ID" value="MBO1884793.1"/>
    <property type="molecule type" value="Genomic_DNA"/>
</dbReference>
<feature type="domain" description="Immunity protein 52" evidence="1">
    <location>
        <begin position="12"/>
        <end position="123"/>
    </location>
</feature>
<comment type="caution">
    <text evidence="2">The sequence shown here is derived from an EMBL/GenBank/DDBJ whole genome shotgun (WGS) entry which is preliminary data.</text>
</comment>
<gene>
    <name evidence="2" type="ORF">J4N46_10325</name>
</gene>
<proteinExistence type="predicted"/>
<name>A0ABS3Q0M6_9FLAO</name>
<dbReference type="RefSeq" id="WP_208059218.1">
    <property type="nucleotide sequence ID" value="NZ_JAGDYP010000008.1"/>
</dbReference>
<keyword evidence="3" id="KW-1185">Reference proteome</keyword>
<dbReference type="InterPro" id="IPR028969">
    <property type="entry name" value="Imm52"/>
</dbReference>
<dbReference type="Proteomes" id="UP000681610">
    <property type="component" value="Unassembled WGS sequence"/>
</dbReference>
<evidence type="ECO:0000313" key="2">
    <source>
        <dbReference type="EMBL" id="MBO1884793.1"/>
    </source>
</evidence>
<protein>
    <recommendedName>
        <fullName evidence="1">Immunity protein 52 domain-containing protein</fullName>
    </recommendedName>
</protein>
<organism evidence="2 3">
    <name type="scientific">Capnocytophaga bilenii</name>
    <dbReference type="NCBI Taxonomy" id="2819369"/>
    <lineage>
        <taxon>Bacteria</taxon>
        <taxon>Pseudomonadati</taxon>
        <taxon>Bacteroidota</taxon>
        <taxon>Flavobacteriia</taxon>
        <taxon>Flavobacteriales</taxon>
        <taxon>Flavobacteriaceae</taxon>
        <taxon>Capnocytophaga</taxon>
    </lineage>
</organism>
<evidence type="ECO:0000259" key="1">
    <source>
        <dbReference type="Pfam" id="PF15579"/>
    </source>
</evidence>
<sequence length="157" mass="18206">MKYAKIESISIIWGARKESIESITDKVVTSLDHLSMRFPDIFSKFYCLGNNLQSSLKQEVFINKECITNILKEKLDKEDEEFGTRIGLWNGKKEYEKQASCSAKLGSYSQYLFNNFVLDLPKNTSYTLEEIKETIFFLNKLFIGEEIKINGEKLVSF</sequence>
<evidence type="ECO:0000313" key="3">
    <source>
        <dbReference type="Proteomes" id="UP000681610"/>
    </source>
</evidence>